<organism evidence="1 2">
    <name type="scientific">Rhizobium rhizogenes (strain K84 / ATCC BAA-868)</name>
    <name type="common">Agrobacterium radiobacter</name>
    <dbReference type="NCBI Taxonomy" id="311403"/>
    <lineage>
        <taxon>Bacteria</taxon>
        <taxon>Pseudomonadati</taxon>
        <taxon>Pseudomonadota</taxon>
        <taxon>Alphaproteobacteria</taxon>
        <taxon>Hyphomicrobiales</taxon>
        <taxon>Rhizobiaceae</taxon>
        <taxon>Rhizobium/Agrobacterium group</taxon>
        <taxon>Rhizobium</taxon>
    </lineage>
</organism>
<evidence type="ECO:0000313" key="2">
    <source>
        <dbReference type="Proteomes" id="UP000001600"/>
    </source>
</evidence>
<proteinExistence type="predicted"/>
<protein>
    <submittedName>
        <fullName evidence="1">Uncharacterized protein</fullName>
    </submittedName>
</protein>
<dbReference type="STRING" id="311403.Arad_3646"/>
<sequence length="52" mass="5443">MASVNGGFQNCCPERDQCSLAICLEEQAGNFGEIVGVNINLHIGLPGSDAHL</sequence>
<dbReference type="EMBL" id="CP000628">
    <property type="protein sequence ID" value="ACM27548.1"/>
    <property type="molecule type" value="Genomic_DNA"/>
</dbReference>
<name>B9J9E6_RHIR8</name>
<dbReference type="AlphaFoldDB" id="B9J9E6"/>
<evidence type="ECO:0000313" key="1">
    <source>
        <dbReference type="EMBL" id="ACM27548.1"/>
    </source>
</evidence>
<dbReference type="Proteomes" id="UP000001600">
    <property type="component" value="Chromosome 1"/>
</dbReference>
<reference evidence="1 2" key="1">
    <citation type="journal article" date="2009" name="J. Bacteriol.">
        <title>Genome sequences of three Agrobacterium biovars help elucidate the evolution of multichromosome genomes in bacteria.</title>
        <authorList>
            <person name="Slater S.C."/>
            <person name="Goldman B.S."/>
            <person name="Goodner B."/>
            <person name="Setubal J.C."/>
            <person name="Farrand S.K."/>
            <person name="Nester E.W."/>
            <person name="Burr T.J."/>
            <person name="Banta L."/>
            <person name="Dickerman A.W."/>
            <person name="Paulsen I."/>
            <person name="Otten L."/>
            <person name="Suen G."/>
            <person name="Welch R."/>
            <person name="Almeida N.F."/>
            <person name="Arnold F."/>
            <person name="Burton O.T."/>
            <person name="Du Z."/>
            <person name="Ewing A."/>
            <person name="Godsy E."/>
            <person name="Heisel S."/>
            <person name="Houmiel K.L."/>
            <person name="Jhaveri J."/>
            <person name="Lu J."/>
            <person name="Miller N.M."/>
            <person name="Norton S."/>
            <person name="Chen Q."/>
            <person name="Phoolcharoen W."/>
            <person name="Ohlin V."/>
            <person name="Ondrusek D."/>
            <person name="Pride N."/>
            <person name="Stricklin S.L."/>
            <person name="Sun J."/>
            <person name="Wheeler C."/>
            <person name="Wilson L."/>
            <person name="Zhu H."/>
            <person name="Wood D.W."/>
        </authorList>
    </citation>
    <scope>NUCLEOTIDE SEQUENCE [LARGE SCALE GENOMIC DNA]</scope>
    <source>
        <strain evidence="2">K84 / ATCC BAA-868</strain>
    </source>
</reference>
<gene>
    <name evidence="1" type="ordered locus">Arad_3646</name>
</gene>
<dbReference type="KEGG" id="ara:Arad_3646"/>
<accession>B9J9E6</accession>
<dbReference type="HOGENOM" id="CLU_3075980_0_0_5"/>